<protein>
    <recommendedName>
        <fullName evidence="9">Protein translocase subunit SecD</fullName>
    </recommendedName>
</protein>
<feature type="domain" description="Protein translocase subunit SecDF P1" evidence="11">
    <location>
        <begin position="247"/>
        <end position="305"/>
    </location>
</feature>
<dbReference type="InterPro" id="IPR022813">
    <property type="entry name" value="SecD/SecF_arch_bac"/>
</dbReference>
<dbReference type="InterPro" id="IPR005791">
    <property type="entry name" value="SecD"/>
</dbReference>
<comment type="caution">
    <text evidence="9">Lacks conserved residue(s) required for the propagation of feature annotation.</text>
</comment>
<sequence length="617" mass="66902">MLKNSSKKPRLLRFKISYMAMFLALVLLAISALPNLYPAKSWLHLSTTQSQSHSQQLLANTPSQQSVIDFLNQHGFLVEQSIQVAQNSLSLNVLLQEPTKSAAAQQALKSEFTQLHAKIVTHQTSPGWLQSLGLAPIKLGLDLNGGVLFVLDVDLVKAQQEQLDSAYEQTKTIIRDQKARGIRVQKNTHGFELHALPAAKSDLAVVQANVLKRFERLIATAHSQGNLTTVAFSFSEQGSDMFDKEVMSQTLTTLRGRIEELGITEAVTQRQGKQRIRIELPGVQDPSEAKRIIGATASLDFYQLKEIGGKTFTLQNGGSITLDPIAIFSGQHINNAHAGRDEWGKSLVQLSLDSQGGEAMSAFSKRNIGKPMATVYSEYYKNAQGEVVKKSEVINVANIAQHLSSQFSITNMQSPQAAQDLALLLRAGSLTAPVTIVQEQTIGPSLGADNIHNGLAALMLGMGITLAFMALWYRRLGLVANIALLLNLTALVGLMSLLPGVVLTLPGIAGLVLTIGMAVDTNVIIFERIKEERRKGRAPYQAIEQGYQQAFATIFDANITTMITAIILYGIGYGPIKGFAITLGLGLITSVFTGVYVSKALSQTLYLKLANKRGASA</sequence>
<feature type="transmembrane region" description="Helical" evidence="9">
    <location>
        <begin position="480"/>
        <end position="502"/>
    </location>
</feature>
<feature type="transmembrane region" description="Helical" evidence="9">
    <location>
        <begin position="550"/>
        <end position="572"/>
    </location>
</feature>
<comment type="similarity">
    <text evidence="9">Belongs to the SecD/SecF family. SecD subfamily.</text>
</comment>
<comment type="subcellular location">
    <subcellularLocation>
        <location evidence="1 9">Cell membrane</location>
        <topology evidence="1 9">Multi-pass membrane protein</topology>
    </subcellularLocation>
</comment>
<evidence type="ECO:0000256" key="6">
    <source>
        <dbReference type="ARBA" id="ARBA00022989"/>
    </source>
</evidence>
<dbReference type="FunFam" id="1.20.1640.10:FF:000004">
    <property type="entry name" value="Protein translocase subunit SecD"/>
    <property type="match status" value="1"/>
</dbReference>
<dbReference type="EMBL" id="JABBMT010000022">
    <property type="protein sequence ID" value="NMM41772.1"/>
    <property type="molecule type" value="Genomic_DNA"/>
</dbReference>
<dbReference type="InterPro" id="IPR048631">
    <property type="entry name" value="SecD_1st"/>
</dbReference>
<evidence type="ECO:0000256" key="3">
    <source>
        <dbReference type="ARBA" id="ARBA00022475"/>
    </source>
</evidence>
<evidence type="ECO:0000259" key="11">
    <source>
        <dbReference type="Pfam" id="PF21760"/>
    </source>
</evidence>
<dbReference type="GO" id="GO:0005886">
    <property type="term" value="C:plasma membrane"/>
    <property type="evidence" value="ECO:0007669"/>
    <property type="project" value="UniProtKB-SubCell"/>
</dbReference>
<evidence type="ECO:0000256" key="1">
    <source>
        <dbReference type="ARBA" id="ARBA00004651"/>
    </source>
</evidence>
<dbReference type="Pfam" id="PF02355">
    <property type="entry name" value="SecD_SecF_C"/>
    <property type="match status" value="1"/>
</dbReference>
<feature type="transmembrane region" description="Helical" evidence="9">
    <location>
        <begin position="454"/>
        <end position="473"/>
    </location>
</feature>
<evidence type="ECO:0000256" key="5">
    <source>
        <dbReference type="ARBA" id="ARBA00022927"/>
    </source>
</evidence>
<dbReference type="GO" id="GO:0043952">
    <property type="term" value="P:protein transport by the Sec complex"/>
    <property type="evidence" value="ECO:0007669"/>
    <property type="project" value="UniProtKB-UniRule"/>
</dbReference>
<dbReference type="Gene3D" id="3.30.1360.200">
    <property type="match status" value="1"/>
</dbReference>
<comment type="subunit">
    <text evidence="9">Forms a complex with SecF. Part of the essential Sec protein translocation apparatus which comprises SecA, SecYEG and auxiliary proteins SecDF-YajC and YidC.</text>
</comment>
<keyword evidence="3 9" id="KW-1003">Cell membrane</keyword>
<dbReference type="GO" id="GO:0006605">
    <property type="term" value="P:protein targeting"/>
    <property type="evidence" value="ECO:0007669"/>
    <property type="project" value="UniProtKB-UniRule"/>
</dbReference>
<dbReference type="Gene3D" id="1.20.1640.10">
    <property type="entry name" value="Multidrug efflux transporter AcrB transmembrane domain"/>
    <property type="match status" value="1"/>
</dbReference>
<keyword evidence="5 9" id="KW-0653">Protein transport</keyword>
<organism evidence="13 14">
    <name type="scientific">Pseudoalteromonas arctica</name>
    <dbReference type="NCBI Taxonomy" id="394751"/>
    <lineage>
        <taxon>Bacteria</taxon>
        <taxon>Pseudomonadati</taxon>
        <taxon>Pseudomonadota</taxon>
        <taxon>Gammaproteobacteria</taxon>
        <taxon>Alteromonadales</taxon>
        <taxon>Pseudoalteromonadaceae</taxon>
        <taxon>Pseudoalteromonas</taxon>
    </lineage>
</organism>
<evidence type="ECO:0000256" key="8">
    <source>
        <dbReference type="ARBA" id="ARBA00023136"/>
    </source>
</evidence>
<feature type="domain" description="SecDF P1 head subdomain" evidence="12">
    <location>
        <begin position="316"/>
        <end position="432"/>
    </location>
</feature>
<dbReference type="Gene3D" id="3.30.70.3400">
    <property type="match status" value="1"/>
</dbReference>
<proteinExistence type="inferred from homology"/>
<gene>
    <name evidence="9 13" type="primary">secD</name>
    <name evidence="13" type="ORF">HHO47_13340</name>
</gene>
<dbReference type="GO" id="GO:0015450">
    <property type="term" value="F:protein-transporting ATPase activity"/>
    <property type="evidence" value="ECO:0007669"/>
    <property type="project" value="InterPro"/>
</dbReference>
<feature type="transmembrane region" description="Helical" evidence="9">
    <location>
        <begin position="578"/>
        <end position="598"/>
    </location>
</feature>
<reference evidence="13" key="1">
    <citation type="submission" date="2020-04" db="EMBL/GenBank/DDBJ databases">
        <title>Genome Sequencing for Pseudoaltermonas arctica.</title>
        <authorList>
            <person name="Elkins N.S."/>
        </authorList>
    </citation>
    <scope>NUCLEOTIDE SEQUENCE [LARGE SCALE GENOMIC DNA]</scope>
    <source>
        <strain evidence="13">NEC-BIFX-2020_0012</strain>
    </source>
</reference>
<dbReference type="Pfam" id="PF22599">
    <property type="entry name" value="SecDF_P1_head"/>
    <property type="match status" value="1"/>
</dbReference>
<dbReference type="NCBIfam" id="TIGR01129">
    <property type="entry name" value="secD"/>
    <property type="match status" value="1"/>
</dbReference>
<dbReference type="PANTHER" id="PTHR30081">
    <property type="entry name" value="PROTEIN-EXPORT MEMBRANE PROTEIN SEC"/>
    <property type="match status" value="1"/>
</dbReference>
<dbReference type="InterPro" id="IPR048634">
    <property type="entry name" value="SecD_SecF_C"/>
</dbReference>
<dbReference type="PANTHER" id="PTHR30081:SF13">
    <property type="entry name" value="PROTEIN TRANSLOCASE SUBUNIT SECD"/>
    <property type="match status" value="1"/>
</dbReference>
<evidence type="ECO:0000313" key="14">
    <source>
        <dbReference type="Proteomes" id="UP000570493"/>
    </source>
</evidence>
<dbReference type="AlphaFoldDB" id="A0A7Y0DUB7"/>
<dbReference type="HAMAP" id="MF_01463_B">
    <property type="entry name" value="SecD_B"/>
    <property type="match status" value="1"/>
</dbReference>
<dbReference type="InterPro" id="IPR054384">
    <property type="entry name" value="SecDF_P1_head"/>
</dbReference>
<name>A0A7Y0DUB7_9GAMM</name>
<keyword evidence="8 9" id="KW-0472">Membrane</keyword>
<keyword evidence="6 9" id="KW-1133">Transmembrane helix</keyword>
<dbReference type="SUPFAM" id="SSF82866">
    <property type="entry name" value="Multidrug efflux transporter AcrB transmembrane domain"/>
    <property type="match status" value="1"/>
</dbReference>
<keyword evidence="2 9" id="KW-0813">Transport</keyword>
<evidence type="ECO:0000259" key="12">
    <source>
        <dbReference type="Pfam" id="PF22599"/>
    </source>
</evidence>
<comment type="caution">
    <text evidence="13">The sequence shown here is derived from an EMBL/GenBank/DDBJ whole genome shotgun (WGS) entry which is preliminary data.</text>
</comment>
<dbReference type="NCBIfam" id="TIGR00916">
    <property type="entry name" value="2A0604s01"/>
    <property type="match status" value="1"/>
</dbReference>
<feature type="transmembrane region" description="Helical" evidence="9">
    <location>
        <begin position="508"/>
        <end position="529"/>
    </location>
</feature>
<keyword evidence="4 9" id="KW-0812">Transmembrane</keyword>
<dbReference type="GO" id="GO:0065002">
    <property type="term" value="P:intracellular protein transmembrane transport"/>
    <property type="evidence" value="ECO:0007669"/>
    <property type="project" value="UniProtKB-UniRule"/>
</dbReference>
<evidence type="ECO:0000256" key="7">
    <source>
        <dbReference type="ARBA" id="ARBA00023010"/>
    </source>
</evidence>
<dbReference type="RefSeq" id="WP_169020737.1">
    <property type="nucleotide sequence ID" value="NZ_JABBMT010000022.1"/>
</dbReference>
<evidence type="ECO:0000256" key="4">
    <source>
        <dbReference type="ARBA" id="ARBA00022692"/>
    </source>
</evidence>
<feature type="domain" description="Protein export membrane protein SecD/SecF C-terminal" evidence="10">
    <location>
        <begin position="434"/>
        <end position="605"/>
    </location>
</feature>
<comment type="function">
    <text evidence="9">Part of the Sec protein translocase complex. Interacts with the SecYEG preprotein conducting channel. SecDF uses the proton motive force (PMF) to complete protein translocation after the ATP-dependent function of SecA.</text>
</comment>
<dbReference type="Proteomes" id="UP000570493">
    <property type="component" value="Unassembled WGS sequence"/>
</dbReference>
<evidence type="ECO:0000313" key="13">
    <source>
        <dbReference type="EMBL" id="NMM41772.1"/>
    </source>
</evidence>
<accession>A0A7Y0DUB7</accession>
<keyword evidence="14" id="KW-1185">Reference proteome</keyword>
<dbReference type="InterPro" id="IPR055344">
    <property type="entry name" value="SecD_SecF_C_bact"/>
</dbReference>
<dbReference type="Pfam" id="PF21760">
    <property type="entry name" value="SecD_1st"/>
    <property type="match status" value="1"/>
</dbReference>
<evidence type="ECO:0000259" key="10">
    <source>
        <dbReference type="Pfam" id="PF02355"/>
    </source>
</evidence>
<evidence type="ECO:0000256" key="9">
    <source>
        <dbReference type="HAMAP-Rule" id="MF_01463"/>
    </source>
</evidence>
<keyword evidence="7 9" id="KW-0811">Translocation</keyword>
<evidence type="ECO:0000256" key="2">
    <source>
        <dbReference type="ARBA" id="ARBA00022448"/>
    </source>
</evidence>